<reference evidence="1" key="1">
    <citation type="submission" date="2014-09" db="EMBL/GenBank/DDBJ databases">
        <authorList>
            <person name="Magalhaes I.L.F."/>
            <person name="Oliveira U."/>
            <person name="Santos F.R."/>
            <person name="Vidigal T.H.D.A."/>
            <person name="Brescovit A.D."/>
            <person name="Santos A.J."/>
        </authorList>
    </citation>
    <scope>NUCLEOTIDE SEQUENCE</scope>
    <source>
        <tissue evidence="1">Shoot tissue taken approximately 20 cm above the soil surface</tissue>
    </source>
</reference>
<organism evidence="1">
    <name type="scientific">Arundo donax</name>
    <name type="common">Giant reed</name>
    <name type="synonym">Donax arundinaceus</name>
    <dbReference type="NCBI Taxonomy" id="35708"/>
    <lineage>
        <taxon>Eukaryota</taxon>
        <taxon>Viridiplantae</taxon>
        <taxon>Streptophyta</taxon>
        <taxon>Embryophyta</taxon>
        <taxon>Tracheophyta</taxon>
        <taxon>Spermatophyta</taxon>
        <taxon>Magnoliopsida</taxon>
        <taxon>Liliopsida</taxon>
        <taxon>Poales</taxon>
        <taxon>Poaceae</taxon>
        <taxon>PACMAD clade</taxon>
        <taxon>Arundinoideae</taxon>
        <taxon>Arundineae</taxon>
        <taxon>Arundo</taxon>
    </lineage>
</organism>
<dbReference type="EMBL" id="GBRH01236312">
    <property type="protein sequence ID" value="JAD61583.1"/>
    <property type="molecule type" value="Transcribed_RNA"/>
</dbReference>
<dbReference type="AlphaFoldDB" id="A0A0A9BHG9"/>
<name>A0A0A9BHG9_ARUDO</name>
<protein>
    <submittedName>
        <fullName evidence="1">Uncharacterized protein</fullName>
    </submittedName>
</protein>
<reference evidence="1" key="2">
    <citation type="journal article" date="2015" name="Data Brief">
        <title>Shoot transcriptome of the giant reed, Arundo donax.</title>
        <authorList>
            <person name="Barrero R.A."/>
            <person name="Guerrero F.D."/>
            <person name="Moolhuijzen P."/>
            <person name="Goolsby J.A."/>
            <person name="Tidwell J."/>
            <person name="Bellgard S.E."/>
            <person name="Bellgard M.I."/>
        </authorList>
    </citation>
    <scope>NUCLEOTIDE SEQUENCE</scope>
    <source>
        <tissue evidence="1">Shoot tissue taken approximately 20 cm above the soil surface</tissue>
    </source>
</reference>
<sequence length="28" mass="3280">MVCDRCSRVLRSLICLTCYQSCTVLQRE</sequence>
<proteinExistence type="predicted"/>
<accession>A0A0A9BHG9</accession>
<evidence type="ECO:0000313" key="1">
    <source>
        <dbReference type="EMBL" id="JAD61583.1"/>
    </source>
</evidence>